<dbReference type="Proteomes" id="UP000619976">
    <property type="component" value="Unassembled WGS sequence"/>
</dbReference>
<evidence type="ECO:0000259" key="2">
    <source>
        <dbReference type="Pfam" id="PF00419"/>
    </source>
</evidence>
<dbReference type="Gene3D" id="2.60.40.1090">
    <property type="entry name" value="Fimbrial-type adhesion domain"/>
    <property type="match status" value="1"/>
</dbReference>
<name>A0ABS0VZE0_9GAMM</name>
<reference evidence="3 4" key="1">
    <citation type="submission" date="2020-12" db="EMBL/GenBank/DDBJ databases">
        <title>Enhanced detection system for hospital associated transmission using whole genome sequencing surveillance.</title>
        <authorList>
            <person name="Harrison L.H."/>
            <person name="Van Tyne D."/>
            <person name="Marsh J.W."/>
            <person name="Griffith M.P."/>
            <person name="Snyder D.J."/>
            <person name="Cooper V.S."/>
            <person name="Mustapha M."/>
        </authorList>
    </citation>
    <scope>NUCLEOTIDE SEQUENCE [LARGE SCALE GENOMIC DNA]</scope>
    <source>
        <strain evidence="3 4">PR00195</strain>
    </source>
</reference>
<accession>A0ABS0VZE0</accession>
<protein>
    <submittedName>
        <fullName evidence="3">Type 1 fimbrial protein</fullName>
    </submittedName>
</protein>
<dbReference type="InterPro" id="IPR008966">
    <property type="entry name" value="Adhesion_dom_sf"/>
</dbReference>
<evidence type="ECO:0000313" key="4">
    <source>
        <dbReference type="Proteomes" id="UP000619976"/>
    </source>
</evidence>
<dbReference type="InterPro" id="IPR000259">
    <property type="entry name" value="Adhesion_dom_fimbrial"/>
</dbReference>
<dbReference type="InterPro" id="IPR036937">
    <property type="entry name" value="Adhesion_dom_fimbrial_sf"/>
</dbReference>
<proteinExistence type="predicted"/>
<feature type="chain" id="PRO_5045210323" evidence="1">
    <location>
        <begin position="25"/>
        <end position="177"/>
    </location>
</feature>
<comment type="caution">
    <text evidence="3">The sequence shown here is derived from an EMBL/GenBank/DDBJ whole genome shotgun (WGS) entry which is preliminary data.</text>
</comment>
<organism evidence="3 4">
    <name type="scientific">Proteus penneri</name>
    <dbReference type="NCBI Taxonomy" id="102862"/>
    <lineage>
        <taxon>Bacteria</taxon>
        <taxon>Pseudomonadati</taxon>
        <taxon>Pseudomonadota</taxon>
        <taxon>Gammaproteobacteria</taxon>
        <taxon>Enterobacterales</taxon>
        <taxon>Morganellaceae</taxon>
        <taxon>Proteus</taxon>
    </lineage>
</organism>
<dbReference type="EMBL" id="JAEKCB010000001">
    <property type="protein sequence ID" value="MBJ2116430.1"/>
    <property type="molecule type" value="Genomic_DNA"/>
</dbReference>
<dbReference type="Pfam" id="PF00419">
    <property type="entry name" value="Fimbrial"/>
    <property type="match status" value="1"/>
</dbReference>
<feature type="signal peptide" evidence="1">
    <location>
        <begin position="1"/>
        <end position="24"/>
    </location>
</feature>
<dbReference type="PANTHER" id="PTHR33420:SF26">
    <property type="entry name" value="FIMBRIAL SUBUNIT"/>
    <property type="match status" value="1"/>
</dbReference>
<evidence type="ECO:0000313" key="3">
    <source>
        <dbReference type="EMBL" id="MBJ2116430.1"/>
    </source>
</evidence>
<keyword evidence="1" id="KW-0732">Signal</keyword>
<sequence length="177" mass="18941">MKLLKNLNALLVIATLMVPGLSVADVLVEVSATMVTPACDIRSEDSSAPLKINFGTLNVDELYQSEVNHDFTLYLTGCDFNKTLALLLTPKGSSTLEYNGKKILGTSISGLGIDFKDITGGSIRPLDVGQTQRISPESVDAMQSRLNLRAQLVSAVPKSKLTLGAFSSTLTIAVTYF</sequence>
<feature type="domain" description="Fimbrial-type adhesion" evidence="2">
    <location>
        <begin position="30"/>
        <end position="176"/>
    </location>
</feature>
<dbReference type="SUPFAM" id="SSF49401">
    <property type="entry name" value="Bacterial adhesins"/>
    <property type="match status" value="1"/>
</dbReference>
<keyword evidence="4" id="KW-1185">Reference proteome</keyword>
<dbReference type="InterPro" id="IPR050263">
    <property type="entry name" value="Bact_Fimbrial_Adh_Pro"/>
</dbReference>
<dbReference type="PANTHER" id="PTHR33420">
    <property type="entry name" value="FIMBRIAL SUBUNIT ELFA-RELATED"/>
    <property type="match status" value="1"/>
</dbReference>
<gene>
    <name evidence="3" type="ORF">JFQ69_01915</name>
</gene>
<evidence type="ECO:0000256" key="1">
    <source>
        <dbReference type="SAM" id="SignalP"/>
    </source>
</evidence>